<comment type="similarity">
    <text evidence="1">Belongs to the ABC transporter superfamily.</text>
</comment>
<keyword evidence="4 7" id="KW-0067">ATP-binding</keyword>
<organism evidence="7 8">
    <name type="scientific">Tetragenococcus koreensis</name>
    <dbReference type="NCBI Taxonomy" id="290335"/>
    <lineage>
        <taxon>Bacteria</taxon>
        <taxon>Bacillati</taxon>
        <taxon>Bacillota</taxon>
        <taxon>Bacilli</taxon>
        <taxon>Lactobacillales</taxon>
        <taxon>Enterococcaceae</taxon>
        <taxon>Tetragenococcus</taxon>
    </lineage>
</organism>
<reference evidence="7" key="2">
    <citation type="journal article" date="2020" name="Int. Dairy J.">
        <title>Lactic acid bacterial diversity in Brie cheese focusing on salt concentration and pH of isolation medium and characterisation of halophilic and alkaliphilic lactic acid bacterial isolates.</title>
        <authorList>
            <person name="Unno R."/>
            <person name="Matsutani M."/>
            <person name="Suzuki T."/>
            <person name="Kodama K."/>
            <person name="Matsushita H."/>
            <person name="Yamasato K."/>
            <person name="Koizumi Y."/>
            <person name="Ishikawa M."/>
        </authorList>
    </citation>
    <scope>NUCLEOTIDE SEQUENCE</scope>
    <source>
        <strain evidence="7">7C1</strain>
        <strain evidence="6">8C4</strain>
    </source>
</reference>
<keyword evidence="3" id="KW-0547">Nucleotide-binding</keyword>
<proteinExistence type="inferred from homology"/>
<accession>A0AAN4RJZ4</accession>
<gene>
    <name evidence="6" type="ORF">TK11N_06830</name>
    <name evidence="7" type="ORF">TK2N_06710</name>
</gene>
<evidence type="ECO:0000313" key="8">
    <source>
        <dbReference type="Proteomes" id="UP000886597"/>
    </source>
</evidence>
<keyword evidence="9" id="KW-1185">Reference proteome</keyword>
<dbReference type="Proteomes" id="UP000886597">
    <property type="component" value="Unassembled WGS sequence"/>
</dbReference>
<dbReference type="AlphaFoldDB" id="A0AAN4RJZ4"/>
<dbReference type="Pfam" id="PF00005">
    <property type="entry name" value="ABC_tran"/>
    <property type="match status" value="1"/>
</dbReference>
<dbReference type="GO" id="GO:0005524">
    <property type="term" value="F:ATP binding"/>
    <property type="evidence" value="ECO:0007669"/>
    <property type="project" value="UniProtKB-KW"/>
</dbReference>
<dbReference type="PANTHER" id="PTHR43335:SF8">
    <property type="entry name" value="ABC TRANSPORTER, ATP-BINDING PROTEIN"/>
    <property type="match status" value="1"/>
</dbReference>
<dbReference type="Proteomes" id="UP000886607">
    <property type="component" value="Unassembled WGS sequence"/>
</dbReference>
<dbReference type="PROSITE" id="PS50893">
    <property type="entry name" value="ABC_TRANSPORTER_2"/>
    <property type="match status" value="1"/>
</dbReference>
<evidence type="ECO:0000256" key="4">
    <source>
        <dbReference type="ARBA" id="ARBA00022840"/>
    </source>
</evidence>
<evidence type="ECO:0000256" key="1">
    <source>
        <dbReference type="ARBA" id="ARBA00005417"/>
    </source>
</evidence>
<dbReference type="InterPro" id="IPR017871">
    <property type="entry name" value="ABC_transporter-like_CS"/>
</dbReference>
<dbReference type="Gene3D" id="3.40.50.300">
    <property type="entry name" value="P-loop containing nucleotide triphosphate hydrolases"/>
    <property type="match status" value="1"/>
</dbReference>
<dbReference type="InterPro" id="IPR003593">
    <property type="entry name" value="AAA+_ATPase"/>
</dbReference>
<dbReference type="PANTHER" id="PTHR43335">
    <property type="entry name" value="ABC TRANSPORTER, ATP-BINDING PROTEIN"/>
    <property type="match status" value="1"/>
</dbReference>
<dbReference type="EMBL" id="BKBQ01000008">
    <property type="protein sequence ID" value="GEQ53827.1"/>
    <property type="molecule type" value="Genomic_DNA"/>
</dbReference>
<dbReference type="SMART" id="SM00382">
    <property type="entry name" value="AAA"/>
    <property type="match status" value="1"/>
</dbReference>
<dbReference type="GO" id="GO:0016887">
    <property type="term" value="F:ATP hydrolysis activity"/>
    <property type="evidence" value="ECO:0007669"/>
    <property type="project" value="InterPro"/>
</dbReference>
<evidence type="ECO:0000313" key="9">
    <source>
        <dbReference type="Proteomes" id="UP000886607"/>
    </source>
</evidence>
<keyword evidence="2" id="KW-0813">Transport</keyword>
<protein>
    <submittedName>
        <fullName evidence="7">ABC transporter ATP-binding protein</fullName>
    </submittedName>
</protein>
<reference evidence="7" key="1">
    <citation type="submission" date="2019-08" db="EMBL/GenBank/DDBJ databases">
        <authorList>
            <person name="Ishikawa M."/>
            <person name="Suzuki T."/>
            <person name="Matsutani M."/>
        </authorList>
    </citation>
    <scope>NUCLEOTIDE SEQUENCE</scope>
    <source>
        <strain evidence="7">7C1</strain>
        <strain evidence="6">8C4</strain>
    </source>
</reference>
<dbReference type="PROSITE" id="PS00211">
    <property type="entry name" value="ABC_TRANSPORTER_1"/>
    <property type="match status" value="1"/>
</dbReference>
<evidence type="ECO:0000313" key="6">
    <source>
        <dbReference type="EMBL" id="GEQ48831.1"/>
    </source>
</evidence>
<sequence>MKTIIQTNQLTKSFRHETAIHPLDFTLQQGEICALIGKNGAGKSTFFKMLSGQILPSSGDIALFGQSGKDCGLSRKRIGFIVETPTFFPDFTARQNLEYFRIQRGIAEKKQIQRVLEIVGLAQEKKKKFEQYSLGMKQRLGLALCLLGNPDCLILDEPINGLDAEGIKEIRELLFRLNREQQITILISSHILSELSLLATRFLFIKQGTIIEDISSETLHEKSKKQLKIHTANLSKAVQILERTYPDIDYKVLPDNYLALQNYVDKSQEINRLLVKNEILVDEFRVESLALEDYFLTLEEETNQ</sequence>
<dbReference type="InterPro" id="IPR027417">
    <property type="entry name" value="P-loop_NTPase"/>
</dbReference>
<dbReference type="EMBL" id="BKBO01000007">
    <property type="protein sequence ID" value="GEQ48831.1"/>
    <property type="molecule type" value="Genomic_DNA"/>
</dbReference>
<evidence type="ECO:0000256" key="2">
    <source>
        <dbReference type="ARBA" id="ARBA00022448"/>
    </source>
</evidence>
<name>A0AAN4RJZ4_9ENTE</name>
<comment type="caution">
    <text evidence="7">The sequence shown here is derived from an EMBL/GenBank/DDBJ whole genome shotgun (WGS) entry which is preliminary data.</text>
</comment>
<dbReference type="RefSeq" id="WP_202583631.1">
    <property type="nucleotide sequence ID" value="NZ_BKBO01000007.1"/>
</dbReference>
<dbReference type="SUPFAM" id="SSF52540">
    <property type="entry name" value="P-loop containing nucleoside triphosphate hydrolases"/>
    <property type="match status" value="1"/>
</dbReference>
<evidence type="ECO:0000256" key="3">
    <source>
        <dbReference type="ARBA" id="ARBA00022741"/>
    </source>
</evidence>
<dbReference type="InterPro" id="IPR003439">
    <property type="entry name" value="ABC_transporter-like_ATP-bd"/>
</dbReference>
<evidence type="ECO:0000259" key="5">
    <source>
        <dbReference type="PROSITE" id="PS50893"/>
    </source>
</evidence>
<evidence type="ECO:0000313" key="7">
    <source>
        <dbReference type="EMBL" id="GEQ53827.1"/>
    </source>
</evidence>
<feature type="domain" description="ABC transporter" evidence="5">
    <location>
        <begin position="5"/>
        <end position="232"/>
    </location>
</feature>